<feature type="compositionally biased region" description="Polar residues" evidence="1">
    <location>
        <begin position="668"/>
        <end position="704"/>
    </location>
</feature>
<feature type="compositionally biased region" description="Basic and acidic residues" evidence="1">
    <location>
        <begin position="605"/>
        <end position="617"/>
    </location>
</feature>
<feature type="compositionally biased region" description="Polar residues" evidence="1">
    <location>
        <begin position="621"/>
        <end position="632"/>
    </location>
</feature>
<dbReference type="EMBL" id="JAXOVC010000003">
    <property type="protein sequence ID" value="KAK4504063.1"/>
    <property type="molecule type" value="Genomic_DNA"/>
</dbReference>
<feature type="compositionally biased region" description="Basic and acidic residues" evidence="1">
    <location>
        <begin position="357"/>
        <end position="402"/>
    </location>
</feature>
<keyword evidence="3" id="KW-1185">Reference proteome</keyword>
<feature type="compositionally biased region" description="Low complexity" evidence="1">
    <location>
        <begin position="495"/>
        <end position="512"/>
    </location>
</feature>
<gene>
    <name evidence="2" type="ORF">PRZ48_004978</name>
</gene>
<feature type="compositionally biased region" description="Basic and acidic residues" evidence="1">
    <location>
        <begin position="417"/>
        <end position="436"/>
    </location>
</feature>
<dbReference type="SUPFAM" id="SSF46785">
    <property type="entry name" value="Winged helix' DNA-binding domain"/>
    <property type="match status" value="1"/>
</dbReference>
<reference evidence="2 3" key="1">
    <citation type="journal article" date="2023" name="G3 (Bethesda)">
        <title>A chromosome-level genome assembly of Zasmidium syzygii isolated from banana leaves.</title>
        <authorList>
            <person name="van Westerhoven A.C."/>
            <person name="Mehrabi R."/>
            <person name="Talebi R."/>
            <person name="Steentjes M.B.F."/>
            <person name="Corcolon B."/>
            <person name="Chong P.A."/>
            <person name="Kema G.H.J."/>
            <person name="Seidl M.F."/>
        </authorList>
    </citation>
    <scope>NUCLEOTIDE SEQUENCE [LARGE SCALE GENOMIC DNA]</scope>
    <source>
        <strain evidence="2 3">P124</strain>
    </source>
</reference>
<accession>A0ABR0ES86</accession>
<feature type="compositionally biased region" description="Basic and acidic residues" evidence="1">
    <location>
        <begin position="637"/>
        <end position="660"/>
    </location>
</feature>
<dbReference type="InterPro" id="IPR036390">
    <property type="entry name" value="WH_DNA-bd_sf"/>
</dbReference>
<protein>
    <recommendedName>
        <fullName evidence="4">RING-type E3 ubiquitin transferase</fullName>
    </recommendedName>
</protein>
<sequence length="777" mass="83723">MSISAIPSNGLTLHGLAAIDEDPKHEPNPAILFRLNDSLLEDVKKASSSQGGLQLLTGAAPKIRLGKRTIDLTISPEAFRHELYTASTDSLSDFDFAGIVSHRAELKAPERKQSLGSDAALAALQSSLKSYQQEKQAKSVNISNNLVAVPKHRWEANKQQQQAKRRGLAGSHSASPLIGSASAPHVGSAPTSVPAGESFARAQAMKTPLLHLLAIKPLSTEDIIQKTHIPQGDLEEIVQKIGKQDSGKWQLTDRSYRDLDLWKFGYSTQKERDAAIENAIRAYDRMRLGKDEKLWQMLLREEERDKGKILSKLHLGGGPSKLTPNLAASPMPEDGQAISASNTPRLGPSSTPKVGTKKNEAGSFEKKLFANKDPKKRAIEEAKEKKRKEKETAAASDREGGKPARKKQTTAKNNPKVKSEELVHSSSDESEGETRRTPAQSSSQPKAAATDRKPLANATAKKQTTAATTTTLSQAAAKVKSKAAAEGTGTPKAGTPASKQSSATKAAKSSTAGKNTPNGLSAPASQHRTQLSPQKPGSRPGVPSPLGAARPRVASDVSDRSAVGVQRVRQGAETVKGLGITNGFRKRQDTVTSTESYLSSNSDKMNGDHKTNADKARKQGANGTVTSKSSLANGHAHKGENGVKRKTADSPSQAHEDGHAAKHRKTESNSSQSQKSRNGSIGATSSTEAPLERSTSSDSTGSIINDITYSQGVNIAQKFRDEYYPAYAKLYDEQAAMEKRGETVPRHDRQRLWDMHKRLEQMKREIKAASLREHLDE</sequence>
<feature type="compositionally biased region" description="Polar residues" evidence="1">
    <location>
        <begin position="513"/>
        <end position="535"/>
    </location>
</feature>
<evidence type="ECO:0000313" key="2">
    <source>
        <dbReference type="EMBL" id="KAK4504063.1"/>
    </source>
</evidence>
<evidence type="ECO:0000313" key="3">
    <source>
        <dbReference type="Proteomes" id="UP001305779"/>
    </source>
</evidence>
<feature type="compositionally biased region" description="Low complexity" evidence="1">
    <location>
        <begin position="438"/>
        <end position="448"/>
    </location>
</feature>
<comment type="caution">
    <text evidence="2">The sequence shown here is derived from an EMBL/GenBank/DDBJ whole genome shotgun (WGS) entry which is preliminary data.</text>
</comment>
<feature type="compositionally biased region" description="Polar residues" evidence="1">
    <location>
        <begin position="590"/>
        <end position="604"/>
    </location>
</feature>
<evidence type="ECO:0000256" key="1">
    <source>
        <dbReference type="SAM" id="MobiDB-lite"/>
    </source>
</evidence>
<feature type="compositionally biased region" description="Low complexity" evidence="1">
    <location>
        <begin position="458"/>
        <end position="485"/>
    </location>
</feature>
<proteinExistence type="predicted"/>
<feature type="region of interest" description="Disordered" evidence="1">
    <location>
        <begin position="156"/>
        <end position="194"/>
    </location>
</feature>
<feature type="region of interest" description="Disordered" evidence="1">
    <location>
        <begin position="310"/>
        <end position="704"/>
    </location>
</feature>
<dbReference type="Proteomes" id="UP001305779">
    <property type="component" value="Unassembled WGS sequence"/>
</dbReference>
<feature type="compositionally biased region" description="Polar residues" evidence="1">
    <location>
        <begin position="338"/>
        <end position="353"/>
    </location>
</feature>
<evidence type="ECO:0008006" key="4">
    <source>
        <dbReference type="Google" id="ProtNLM"/>
    </source>
</evidence>
<name>A0ABR0ES86_ZASCE</name>
<organism evidence="2 3">
    <name type="scientific">Zasmidium cellare</name>
    <name type="common">Wine cellar mold</name>
    <name type="synonym">Racodium cellare</name>
    <dbReference type="NCBI Taxonomy" id="395010"/>
    <lineage>
        <taxon>Eukaryota</taxon>
        <taxon>Fungi</taxon>
        <taxon>Dikarya</taxon>
        <taxon>Ascomycota</taxon>
        <taxon>Pezizomycotina</taxon>
        <taxon>Dothideomycetes</taxon>
        <taxon>Dothideomycetidae</taxon>
        <taxon>Mycosphaerellales</taxon>
        <taxon>Mycosphaerellaceae</taxon>
        <taxon>Zasmidium</taxon>
    </lineage>
</organism>